<feature type="transmembrane region" description="Helical" evidence="6">
    <location>
        <begin position="27"/>
        <end position="53"/>
    </location>
</feature>
<proteinExistence type="inferred from homology"/>
<gene>
    <name evidence="7" type="primary">yoaE_1</name>
    <name evidence="7" type="ORF">NCTC4824_02858</name>
</gene>
<feature type="transmembrane region" description="Helical" evidence="6">
    <location>
        <begin position="65"/>
        <end position="86"/>
    </location>
</feature>
<keyword evidence="5 6" id="KW-0472">Membrane</keyword>
<reference evidence="7 8" key="1">
    <citation type="submission" date="2018-06" db="EMBL/GenBank/DDBJ databases">
        <authorList>
            <consortium name="Pathogen Informatics"/>
            <person name="Doyle S."/>
        </authorList>
    </citation>
    <scope>NUCLEOTIDE SEQUENCE [LARGE SCALE GENOMIC DNA]</scope>
    <source>
        <strain evidence="7 8">NCTC4824</strain>
    </source>
</reference>
<dbReference type="PANTHER" id="PTHR30238">
    <property type="entry name" value="MEMBRANE BOUND PREDICTED REDOX MODULATOR"/>
    <property type="match status" value="1"/>
</dbReference>
<evidence type="ECO:0000256" key="1">
    <source>
        <dbReference type="ARBA" id="ARBA00004141"/>
    </source>
</evidence>
<sequence length="273" mass="29789">MTKILANGDVNICIGGILVDVSMMLEYGWVLIVLIGLEGILAADNAVVMAVMVKHLPEKQQKKALFYGLLGAFIFRFAALFLITFLVNVWQIQAIGAAYLIFLAAHHLIKKSGKDTEKDKKSLKNRKGSSFWMTVFKVEIADIAFAIDSMLAAVALAVTLKPTGWFHVGGIDGGQFIVMLLGGLIGVVIMRFAATSFVKLLAKYPTLETAAFLIVGWVGVKLSVFTLAHPNVSILDEHFPESLAWKMTFWVVLIGIAVGGYVISIKKSVQTKE</sequence>
<evidence type="ECO:0000256" key="3">
    <source>
        <dbReference type="ARBA" id="ARBA00022692"/>
    </source>
</evidence>
<protein>
    <submittedName>
        <fullName evidence="7">Integral membrane protein TerC</fullName>
    </submittedName>
</protein>
<keyword evidence="8" id="KW-1185">Reference proteome</keyword>
<keyword evidence="3 6" id="KW-0812">Transmembrane</keyword>
<evidence type="ECO:0000313" key="7">
    <source>
        <dbReference type="EMBL" id="SQI60625.1"/>
    </source>
</evidence>
<dbReference type="GO" id="GO:0016020">
    <property type="term" value="C:membrane"/>
    <property type="evidence" value="ECO:0007669"/>
    <property type="project" value="UniProtKB-SubCell"/>
</dbReference>
<feature type="transmembrane region" description="Helical" evidence="6">
    <location>
        <begin position="248"/>
        <end position="265"/>
    </location>
</feature>
<evidence type="ECO:0000313" key="8">
    <source>
        <dbReference type="Proteomes" id="UP000249134"/>
    </source>
</evidence>
<dbReference type="PANTHER" id="PTHR30238:SF4">
    <property type="entry name" value="SLL1022 PROTEIN"/>
    <property type="match status" value="1"/>
</dbReference>
<dbReference type="InterPro" id="IPR005496">
    <property type="entry name" value="Integral_membrane_TerC"/>
</dbReference>
<dbReference type="Proteomes" id="UP000249134">
    <property type="component" value="Chromosome 1"/>
</dbReference>
<accession>A0A2X4Z8C5</accession>
<dbReference type="InterPro" id="IPR022493">
    <property type="entry name" value="CHP03716_TM_YkoY"/>
</dbReference>
<feature type="transmembrane region" description="Helical" evidence="6">
    <location>
        <begin position="210"/>
        <end position="228"/>
    </location>
</feature>
<feature type="transmembrane region" description="Helical" evidence="6">
    <location>
        <begin position="130"/>
        <end position="156"/>
    </location>
</feature>
<keyword evidence="4 6" id="KW-1133">Transmembrane helix</keyword>
<dbReference type="STRING" id="1348624.GCA_001591545_01907"/>
<evidence type="ECO:0000256" key="6">
    <source>
        <dbReference type="SAM" id="Phobius"/>
    </source>
</evidence>
<organism evidence="7 8">
    <name type="scientific">Lederbergia lenta</name>
    <name type="common">Bacillus lentus</name>
    <dbReference type="NCBI Taxonomy" id="1467"/>
    <lineage>
        <taxon>Bacteria</taxon>
        <taxon>Bacillati</taxon>
        <taxon>Bacillota</taxon>
        <taxon>Bacilli</taxon>
        <taxon>Bacillales</taxon>
        <taxon>Bacillaceae</taxon>
        <taxon>Lederbergia</taxon>
    </lineage>
</organism>
<dbReference type="EMBL" id="LS483476">
    <property type="protein sequence ID" value="SQI60625.1"/>
    <property type="molecule type" value="Genomic_DNA"/>
</dbReference>
<evidence type="ECO:0000256" key="2">
    <source>
        <dbReference type="ARBA" id="ARBA00007511"/>
    </source>
</evidence>
<comment type="similarity">
    <text evidence="2">Belongs to the TerC family.</text>
</comment>
<feature type="transmembrane region" description="Helical" evidence="6">
    <location>
        <begin position="92"/>
        <end position="109"/>
    </location>
</feature>
<evidence type="ECO:0000256" key="4">
    <source>
        <dbReference type="ARBA" id="ARBA00022989"/>
    </source>
</evidence>
<dbReference type="InterPro" id="IPR036259">
    <property type="entry name" value="MFS_trans_sf"/>
</dbReference>
<name>A0A2X4Z8C5_LEDLE</name>
<dbReference type="SUPFAM" id="SSF103473">
    <property type="entry name" value="MFS general substrate transporter"/>
    <property type="match status" value="1"/>
</dbReference>
<evidence type="ECO:0000256" key="5">
    <source>
        <dbReference type="ARBA" id="ARBA00023136"/>
    </source>
</evidence>
<comment type="subcellular location">
    <subcellularLocation>
        <location evidence="1">Membrane</location>
        <topology evidence="1">Multi-pass membrane protein</topology>
    </subcellularLocation>
</comment>
<feature type="transmembrane region" description="Helical" evidence="6">
    <location>
        <begin position="176"/>
        <end position="198"/>
    </location>
</feature>
<dbReference type="NCBIfam" id="TIGR03716">
    <property type="entry name" value="R_switched_YkoY"/>
    <property type="match status" value="1"/>
</dbReference>
<dbReference type="Pfam" id="PF03741">
    <property type="entry name" value="TerC"/>
    <property type="match status" value="1"/>
</dbReference>
<dbReference type="AlphaFoldDB" id="A0A2X4Z8C5"/>
<dbReference type="KEGG" id="blen:NCTC4824_02858"/>